<sequence length="216" mass="24055">MRKSKKSKVPTIVVGTEGVEGHEEAPVAEPSVRDSQTLEGFHNRTAVSGVAKSHVRDHYSVHQKVLMRIPLLVETPNTHQEEGYTPVFGEFFNFGLRLAASPFVDSLLSSIGCAAGQLGPFTCTTFTAFQATEAAYTMALQWAESARVAEAFEREKSSLGEKMRRMREERNSALAEKDKLTQKYDSPSLSRRVEVQPYCHRTKAHLGVRGRQSRLS</sequence>
<dbReference type="Proteomes" id="UP001454036">
    <property type="component" value="Unassembled WGS sequence"/>
</dbReference>
<organism evidence="2 3">
    <name type="scientific">Lithospermum erythrorhizon</name>
    <name type="common">Purple gromwell</name>
    <name type="synonym">Lithospermum officinale var. erythrorhizon</name>
    <dbReference type="NCBI Taxonomy" id="34254"/>
    <lineage>
        <taxon>Eukaryota</taxon>
        <taxon>Viridiplantae</taxon>
        <taxon>Streptophyta</taxon>
        <taxon>Embryophyta</taxon>
        <taxon>Tracheophyta</taxon>
        <taxon>Spermatophyta</taxon>
        <taxon>Magnoliopsida</taxon>
        <taxon>eudicotyledons</taxon>
        <taxon>Gunneridae</taxon>
        <taxon>Pentapetalae</taxon>
        <taxon>asterids</taxon>
        <taxon>lamiids</taxon>
        <taxon>Boraginales</taxon>
        <taxon>Boraginaceae</taxon>
        <taxon>Boraginoideae</taxon>
        <taxon>Lithospermeae</taxon>
        <taxon>Lithospermum</taxon>
    </lineage>
</organism>
<name>A0AAV3P663_LITER</name>
<evidence type="ECO:0000313" key="2">
    <source>
        <dbReference type="EMBL" id="GAA0146723.1"/>
    </source>
</evidence>
<evidence type="ECO:0000313" key="3">
    <source>
        <dbReference type="Proteomes" id="UP001454036"/>
    </source>
</evidence>
<accession>A0AAV3P663</accession>
<keyword evidence="3" id="KW-1185">Reference proteome</keyword>
<feature type="region of interest" description="Disordered" evidence="1">
    <location>
        <begin position="1"/>
        <end position="34"/>
    </location>
</feature>
<dbReference type="EMBL" id="BAABME010000974">
    <property type="protein sequence ID" value="GAA0146723.1"/>
    <property type="molecule type" value="Genomic_DNA"/>
</dbReference>
<feature type="region of interest" description="Disordered" evidence="1">
    <location>
        <begin position="163"/>
        <end position="187"/>
    </location>
</feature>
<comment type="caution">
    <text evidence="2">The sequence shown here is derived from an EMBL/GenBank/DDBJ whole genome shotgun (WGS) entry which is preliminary data.</text>
</comment>
<gene>
    <name evidence="2" type="ORF">LIER_06610</name>
</gene>
<proteinExistence type="predicted"/>
<reference evidence="2 3" key="1">
    <citation type="submission" date="2024-01" db="EMBL/GenBank/DDBJ databases">
        <title>The complete chloroplast genome sequence of Lithospermum erythrorhizon: insights into the phylogenetic relationship among Boraginaceae species and the maternal lineages of purple gromwells.</title>
        <authorList>
            <person name="Okada T."/>
            <person name="Watanabe K."/>
        </authorList>
    </citation>
    <scope>NUCLEOTIDE SEQUENCE [LARGE SCALE GENOMIC DNA]</scope>
</reference>
<dbReference type="AlphaFoldDB" id="A0AAV3P663"/>
<protein>
    <submittedName>
        <fullName evidence="2">Uncharacterized protein</fullName>
    </submittedName>
</protein>
<evidence type="ECO:0000256" key="1">
    <source>
        <dbReference type="SAM" id="MobiDB-lite"/>
    </source>
</evidence>
<feature type="compositionally biased region" description="Basic and acidic residues" evidence="1">
    <location>
        <begin position="163"/>
        <end position="182"/>
    </location>
</feature>